<gene>
    <name evidence="14" type="ORF">TSPGSL018_16389</name>
</gene>
<dbReference type="FunFam" id="1.10.418.50:FF:000001">
    <property type="entry name" value="TRAF3-interacting protein 1 isoform X1"/>
    <property type="match status" value="1"/>
</dbReference>
<dbReference type="GO" id="GO:0060271">
    <property type="term" value="P:cilium assembly"/>
    <property type="evidence" value="ECO:0007669"/>
    <property type="project" value="TreeGrafter"/>
</dbReference>
<feature type="compositionally biased region" description="Pro residues" evidence="11">
    <location>
        <begin position="144"/>
        <end position="169"/>
    </location>
</feature>
<feature type="compositionally biased region" description="Basic and acidic residues" evidence="11">
    <location>
        <begin position="190"/>
        <end position="237"/>
    </location>
</feature>
<evidence type="ECO:0000256" key="10">
    <source>
        <dbReference type="SAM" id="Coils"/>
    </source>
</evidence>
<evidence type="ECO:0000313" key="14">
    <source>
        <dbReference type="EMBL" id="JAC77956.1"/>
    </source>
</evidence>
<organism evidence="14">
    <name type="scientific">Tetraselmis sp. GSL018</name>
    <dbReference type="NCBI Taxonomy" id="582737"/>
    <lineage>
        <taxon>Eukaryota</taxon>
        <taxon>Viridiplantae</taxon>
        <taxon>Chlorophyta</taxon>
        <taxon>core chlorophytes</taxon>
        <taxon>Chlorodendrophyceae</taxon>
        <taxon>Chlorodendrales</taxon>
        <taxon>Chlorodendraceae</taxon>
        <taxon>Tetraselmis</taxon>
    </lineage>
</organism>
<feature type="region of interest" description="Disordered" evidence="11">
    <location>
        <begin position="118"/>
        <end position="328"/>
    </location>
</feature>
<dbReference type="PANTHER" id="PTHR31363">
    <property type="entry name" value="TRAF3-INTERACTING PROTEIN 1"/>
    <property type="match status" value="1"/>
</dbReference>
<evidence type="ECO:0000256" key="11">
    <source>
        <dbReference type="SAM" id="MobiDB-lite"/>
    </source>
</evidence>
<keyword evidence="7" id="KW-0966">Cell projection</keyword>
<evidence type="ECO:0000256" key="6">
    <source>
        <dbReference type="ARBA" id="ARBA00023212"/>
    </source>
</evidence>
<keyword evidence="14" id="KW-0282">Flagellum</keyword>
<feature type="domain" description="TRAF3-interacting protein 1 C-terminal" evidence="13">
    <location>
        <begin position="330"/>
        <end position="487"/>
    </location>
</feature>
<keyword evidence="3" id="KW-0963">Cytoplasm</keyword>
<keyword evidence="14" id="KW-0969">Cilium</keyword>
<dbReference type="EMBL" id="GBEZ01007515">
    <property type="protein sequence ID" value="JAC77956.1"/>
    <property type="molecule type" value="Transcribed_RNA"/>
</dbReference>
<dbReference type="InterPro" id="IPR040468">
    <property type="entry name" value="TRAF3IP1_N"/>
</dbReference>
<feature type="compositionally biased region" description="Low complexity" evidence="11">
    <location>
        <begin position="372"/>
        <end position="381"/>
    </location>
</feature>
<evidence type="ECO:0000256" key="5">
    <source>
        <dbReference type="ARBA" id="ARBA00023054"/>
    </source>
</evidence>
<evidence type="ECO:0000256" key="7">
    <source>
        <dbReference type="ARBA" id="ARBA00023273"/>
    </source>
</evidence>
<dbReference type="GO" id="GO:0048731">
    <property type="term" value="P:system development"/>
    <property type="evidence" value="ECO:0007669"/>
    <property type="project" value="UniProtKB-ARBA"/>
</dbReference>
<name>A0A061S588_9CHLO</name>
<dbReference type="InterPro" id="IPR042576">
    <property type="entry name" value="TRAF3IP1_N_sf"/>
</dbReference>
<keyword evidence="5 10" id="KW-0175">Coiled coil</keyword>
<evidence type="ECO:0000256" key="1">
    <source>
        <dbReference type="ARBA" id="ARBA00004120"/>
    </source>
</evidence>
<dbReference type="GO" id="GO:0036064">
    <property type="term" value="C:ciliary basal body"/>
    <property type="evidence" value="ECO:0007669"/>
    <property type="project" value="TreeGrafter"/>
</dbReference>
<dbReference type="GO" id="GO:0042073">
    <property type="term" value="P:intraciliary transport"/>
    <property type="evidence" value="ECO:0007669"/>
    <property type="project" value="TreeGrafter"/>
</dbReference>
<feature type="domain" description="TRAF3-interacting protein 1 N-terminal" evidence="12">
    <location>
        <begin position="6"/>
        <end position="121"/>
    </location>
</feature>
<dbReference type="GO" id="GO:0070507">
    <property type="term" value="P:regulation of microtubule cytoskeleton organization"/>
    <property type="evidence" value="ECO:0007669"/>
    <property type="project" value="TreeGrafter"/>
</dbReference>
<evidence type="ECO:0000256" key="4">
    <source>
        <dbReference type="ARBA" id="ARBA00022794"/>
    </source>
</evidence>
<evidence type="ECO:0000256" key="2">
    <source>
        <dbReference type="ARBA" id="ARBA00004430"/>
    </source>
</evidence>
<sequence length="492" mass="53853">MGEEFWKLTQEELQGESDPLFSKPKLSEKLLQKPPFRFLHDIVTEIQKSTGFAQGLFRDEELDSKAVASDKESKAAYLSKIIQCVSHALGESVPAKPQKIMAGLEPENTNQFLRQLARAARQARGGDQGATAVRMVLGGEGAEPTPPPAEPARQPPEAPTEPAQAPPPSESKEDAAVTDGKHHSSARSAARSDSREGNRARDRERERREEKERERRERKEREHKEHKEHKEQEDEARAPPPALAGGQDHRPPTGGSRPGSVGPAMRRPQSARRGPPKAGSRPQDSVTRESLVPTEGPKVFTEGEDDDDEVEIVTEAEPVLTAAAPADASADGQGALVKDILSAQKQLAQDTLAGEEEEAGGTGIVLKRRGSSKGAAQPAAAKASDLGQLRASIQTLCQSAMPLGKSMDYLQEDLENMKKELSFWMNEYRIYQAKLAEQQRYQDNLLNPEASVADLDNQIQQAKERIKGMKAQVLRNDETINKLLSMVVSGSR</sequence>
<feature type="compositionally biased region" description="Low complexity" evidence="11">
    <location>
        <begin position="118"/>
        <end position="132"/>
    </location>
</feature>
<dbReference type="InterPro" id="IPR041476">
    <property type="entry name" value="TRAF3IP1_C"/>
</dbReference>
<feature type="compositionally biased region" description="Basic and acidic residues" evidence="11">
    <location>
        <begin position="170"/>
        <end position="182"/>
    </location>
</feature>
<evidence type="ECO:0000256" key="9">
    <source>
        <dbReference type="ARBA" id="ARBA00070492"/>
    </source>
</evidence>
<feature type="region of interest" description="Disordered" evidence="11">
    <location>
        <begin position="352"/>
        <end position="381"/>
    </location>
</feature>
<feature type="coiled-coil region" evidence="10">
    <location>
        <begin position="407"/>
        <end position="472"/>
    </location>
</feature>
<dbReference type="InterPro" id="IPR018799">
    <property type="entry name" value="TRAF3IP1"/>
</dbReference>
<evidence type="ECO:0000259" key="13">
    <source>
        <dbReference type="Pfam" id="PF17749"/>
    </source>
</evidence>
<dbReference type="GO" id="GO:0048513">
    <property type="term" value="P:animal organ development"/>
    <property type="evidence" value="ECO:0007669"/>
    <property type="project" value="UniProtKB-ARBA"/>
</dbReference>
<dbReference type="AlphaFoldDB" id="A0A061S588"/>
<dbReference type="Pfam" id="PF17749">
    <property type="entry name" value="MIP-T3_C"/>
    <property type="match status" value="1"/>
</dbReference>
<feature type="compositionally biased region" description="Low complexity" evidence="11">
    <location>
        <begin position="315"/>
        <end position="328"/>
    </location>
</feature>
<feature type="compositionally biased region" description="Acidic residues" evidence="11">
    <location>
        <begin position="302"/>
        <end position="314"/>
    </location>
</feature>
<dbReference type="GO" id="GO:0008017">
    <property type="term" value="F:microtubule binding"/>
    <property type="evidence" value="ECO:0007669"/>
    <property type="project" value="InterPro"/>
</dbReference>
<dbReference type="GO" id="GO:0005930">
    <property type="term" value="C:axoneme"/>
    <property type="evidence" value="ECO:0007669"/>
    <property type="project" value="UniProtKB-SubCell"/>
</dbReference>
<evidence type="ECO:0000256" key="3">
    <source>
        <dbReference type="ARBA" id="ARBA00022490"/>
    </source>
</evidence>
<evidence type="ECO:0000259" key="12">
    <source>
        <dbReference type="Pfam" id="PF10243"/>
    </source>
</evidence>
<comment type="subcellular location">
    <subcellularLocation>
        <location evidence="2">Cytoplasm</location>
        <location evidence="2">Cytoskeleton</location>
        <location evidence="2">Cilium axoneme</location>
    </subcellularLocation>
    <subcellularLocation>
        <location evidence="1">Cytoplasm</location>
        <location evidence="1">Cytoskeleton</location>
        <location evidence="1">Cilium basal body</location>
    </subcellularLocation>
</comment>
<proteinExistence type="inferred from homology"/>
<keyword evidence="4" id="KW-0970">Cilium biogenesis/degradation</keyword>
<dbReference type="PANTHER" id="PTHR31363:SF0">
    <property type="entry name" value="TRAF3-INTERACTING PROTEIN 1"/>
    <property type="match status" value="1"/>
</dbReference>
<reference evidence="14" key="1">
    <citation type="submission" date="2014-05" db="EMBL/GenBank/DDBJ databases">
        <title>The transcriptome of the halophilic microalga Tetraselmis sp. GSL018 isolated from the Great Salt Lake, Utah.</title>
        <authorList>
            <person name="Jinkerson R.E."/>
            <person name="D'Adamo S."/>
            <person name="Posewitz M.C."/>
        </authorList>
    </citation>
    <scope>NUCLEOTIDE SEQUENCE</scope>
    <source>
        <strain evidence="14">GSL018</strain>
    </source>
</reference>
<dbReference type="GO" id="GO:0030992">
    <property type="term" value="C:intraciliary transport particle B"/>
    <property type="evidence" value="ECO:0007669"/>
    <property type="project" value="TreeGrafter"/>
</dbReference>
<accession>A0A061S588</accession>
<dbReference type="Pfam" id="PF10243">
    <property type="entry name" value="MIP-T3"/>
    <property type="match status" value="1"/>
</dbReference>
<protein>
    <recommendedName>
        <fullName evidence="9">TRAF3-interacting protein 1</fullName>
    </recommendedName>
</protein>
<evidence type="ECO:0000256" key="8">
    <source>
        <dbReference type="ARBA" id="ARBA00043971"/>
    </source>
</evidence>
<comment type="similarity">
    <text evidence="8">Belongs to the TRAF3IP1 family.</text>
</comment>
<dbReference type="Gene3D" id="1.10.418.50">
    <property type="entry name" value="Microtubule-binding protein MIP-T3"/>
    <property type="match status" value="1"/>
</dbReference>
<keyword evidence="6" id="KW-0206">Cytoskeleton</keyword>